<protein>
    <submittedName>
        <fullName evidence="7">Uncharacterized protein</fullName>
    </submittedName>
</protein>
<sequence length="218" mass="24304">MTTTLPSKRINRSEGSHTERAHIDATQDELTARLQSVGSRVRKSVMEGYITDRSASVPTSSYSSPTKPKSTPRWEARIFQSANDTLREVYSTTGGYGSPHLSPNKRERAQSEDPDSETYPEVNDIEMQASDSGNAGTSFSHTFADEDATYCQSRPVKPLKGSGRQLAQTRSLPIGSFQFSGQWQTNDRAPDLGTKTVEEDWSNDPFLDSKPRREMEFD</sequence>
<keyword evidence="5" id="KW-0539">Nucleus</keyword>
<feature type="compositionally biased region" description="Low complexity" evidence="6">
    <location>
        <begin position="54"/>
        <end position="71"/>
    </location>
</feature>
<feature type="compositionally biased region" description="Basic and acidic residues" evidence="6">
    <location>
        <begin position="207"/>
        <end position="218"/>
    </location>
</feature>
<dbReference type="OrthoDB" id="4072855at2759"/>
<reference evidence="7 8" key="1">
    <citation type="submission" date="2014-04" db="EMBL/GenBank/DDBJ databases">
        <authorList>
            <consortium name="DOE Joint Genome Institute"/>
            <person name="Kuo A."/>
            <person name="Tarkka M."/>
            <person name="Buscot F."/>
            <person name="Kohler A."/>
            <person name="Nagy L.G."/>
            <person name="Floudas D."/>
            <person name="Copeland A."/>
            <person name="Barry K.W."/>
            <person name="Cichocki N."/>
            <person name="Veneault-Fourrey C."/>
            <person name="LaButti K."/>
            <person name="Lindquist E.A."/>
            <person name="Lipzen A."/>
            <person name="Lundell T."/>
            <person name="Morin E."/>
            <person name="Murat C."/>
            <person name="Sun H."/>
            <person name="Tunlid A."/>
            <person name="Henrissat B."/>
            <person name="Grigoriev I.V."/>
            <person name="Hibbett D.S."/>
            <person name="Martin F."/>
            <person name="Nordberg H.P."/>
            <person name="Cantor M.N."/>
            <person name="Hua S.X."/>
        </authorList>
    </citation>
    <scope>NUCLEOTIDE SEQUENCE [LARGE SCALE GENOMIC DNA]</scope>
    <source>
        <strain evidence="7 8">F 1598</strain>
    </source>
</reference>
<feature type="compositionally biased region" description="Polar residues" evidence="6">
    <location>
        <begin position="165"/>
        <end position="187"/>
    </location>
</feature>
<evidence type="ECO:0000313" key="7">
    <source>
        <dbReference type="EMBL" id="KIM90784.1"/>
    </source>
</evidence>
<evidence type="ECO:0000256" key="4">
    <source>
        <dbReference type="ARBA" id="ARBA00022490"/>
    </source>
</evidence>
<accession>A0A0C3GGK3</accession>
<feature type="region of interest" description="Disordered" evidence="6">
    <location>
        <begin position="153"/>
        <end position="218"/>
    </location>
</feature>
<evidence type="ECO:0000256" key="3">
    <source>
        <dbReference type="ARBA" id="ARBA00005459"/>
    </source>
</evidence>
<keyword evidence="8" id="KW-1185">Reference proteome</keyword>
<evidence type="ECO:0000256" key="1">
    <source>
        <dbReference type="ARBA" id="ARBA00004123"/>
    </source>
</evidence>
<evidence type="ECO:0000256" key="5">
    <source>
        <dbReference type="ARBA" id="ARBA00023242"/>
    </source>
</evidence>
<comment type="similarity">
    <text evidence="3">Belongs to the DIF1/spd1 family.</text>
</comment>
<comment type="subcellular location">
    <subcellularLocation>
        <location evidence="2">Cytoplasm</location>
    </subcellularLocation>
    <subcellularLocation>
        <location evidence="1">Nucleus</location>
    </subcellularLocation>
</comment>
<evidence type="ECO:0000256" key="6">
    <source>
        <dbReference type="SAM" id="MobiDB-lite"/>
    </source>
</evidence>
<dbReference type="Proteomes" id="UP000054166">
    <property type="component" value="Unassembled WGS sequence"/>
</dbReference>
<keyword evidence="4" id="KW-0963">Cytoplasm</keyword>
<dbReference type="InParanoid" id="A0A0C3GGK3"/>
<dbReference type="InterPro" id="IPR013900">
    <property type="entry name" value="RNR_inhibitor"/>
</dbReference>
<organism evidence="7 8">
    <name type="scientific">Piloderma croceum (strain F 1598)</name>
    <dbReference type="NCBI Taxonomy" id="765440"/>
    <lineage>
        <taxon>Eukaryota</taxon>
        <taxon>Fungi</taxon>
        <taxon>Dikarya</taxon>
        <taxon>Basidiomycota</taxon>
        <taxon>Agaricomycotina</taxon>
        <taxon>Agaricomycetes</taxon>
        <taxon>Agaricomycetidae</taxon>
        <taxon>Atheliales</taxon>
        <taxon>Atheliaceae</taxon>
        <taxon>Piloderma</taxon>
    </lineage>
</organism>
<evidence type="ECO:0000313" key="8">
    <source>
        <dbReference type="Proteomes" id="UP000054166"/>
    </source>
</evidence>
<dbReference type="EMBL" id="KN832972">
    <property type="protein sequence ID" value="KIM90784.1"/>
    <property type="molecule type" value="Genomic_DNA"/>
</dbReference>
<feature type="region of interest" description="Disordered" evidence="6">
    <location>
        <begin position="1"/>
        <end position="141"/>
    </location>
</feature>
<evidence type="ECO:0000256" key="2">
    <source>
        <dbReference type="ARBA" id="ARBA00004496"/>
    </source>
</evidence>
<dbReference type="HOGENOM" id="CLU_110349_0_0_1"/>
<dbReference type="GO" id="GO:0005737">
    <property type="term" value="C:cytoplasm"/>
    <property type="evidence" value="ECO:0007669"/>
    <property type="project" value="UniProtKB-SubCell"/>
</dbReference>
<dbReference type="AlphaFoldDB" id="A0A0C3GGK3"/>
<feature type="compositionally biased region" description="Basic and acidic residues" evidence="6">
    <location>
        <begin position="11"/>
        <end position="25"/>
    </location>
</feature>
<feature type="compositionally biased region" description="Polar residues" evidence="6">
    <location>
        <begin position="129"/>
        <end position="141"/>
    </location>
</feature>
<dbReference type="Pfam" id="PF08591">
    <property type="entry name" value="RNR_inhib"/>
    <property type="match status" value="1"/>
</dbReference>
<reference evidence="8" key="2">
    <citation type="submission" date="2015-01" db="EMBL/GenBank/DDBJ databases">
        <title>Evolutionary Origins and Diversification of the Mycorrhizal Mutualists.</title>
        <authorList>
            <consortium name="DOE Joint Genome Institute"/>
            <consortium name="Mycorrhizal Genomics Consortium"/>
            <person name="Kohler A."/>
            <person name="Kuo A."/>
            <person name="Nagy L.G."/>
            <person name="Floudas D."/>
            <person name="Copeland A."/>
            <person name="Barry K.W."/>
            <person name="Cichocki N."/>
            <person name="Veneault-Fourrey C."/>
            <person name="LaButti K."/>
            <person name="Lindquist E.A."/>
            <person name="Lipzen A."/>
            <person name="Lundell T."/>
            <person name="Morin E."/>
            <person name="Murat C."/>
            <person name="Riley R."/>
            <person name="Ohm R."/>
            <person name="Sun H."/>
            <person name="Tunlid A."/>
            <person name="Henrissat B."/>
            <person name="Grigoriev I.V."/>
            <person name="Hibbett D.S."/>
            <person name="Martin F."/>
        </authorList>
    </citation>
    <scope>NUCLEOTIDE SEQUENCE [LARGE SCALE GENOMIC DNA]</scope>
    <source>
        <strain evidence="8">F 1598</strain>
    </source>
</reference>
<proteinExistence type="inferred from homology"/>
<dbReference type="GO" id="GO:0005634">
    <property type="term" value="C:nucleus"/>
    <property type="evidence" value="ECO:0007669"/>
    <property type="project" value="UniProtKB-SubCell"/>
</dbReference>
<gene>
    <name evidence="7" type="ORF">PILCRDRAFT_811262</name>
</gene>
<name>A0A0C3GGK3_PILCF</name>